<proteinExistence type="predicted"/>
<evidence type="ECO:0000313" key="4">
    <source>
        <dbReference type="Proteomes" id="UP000000214"/>
    </source>
</evidence>
<organism evidence="3 4">
    <name type="scientific">Acidipropionibacterium acidipropionici (strain ATCC 4875 / DSM 20272 / JCM 6432 / NBRC 12425 / NCIMB 8070 / 4)</name>
    <name type="common">Propionibacterium acidipropionici</name>
    <dbReference type="NCBI Taxonomy" id="1171373"/>
    <lineage>
        <taxon>Bacteria</taxon>
        <taxon>Bacillati</taxon>
        <taxon>Actinomycetota</taxon>
        <taxon>Actinomycetes</taxon>
        <taxon>Propionibacteriales</taxon>
        <taxon>Propionibacteriaceae</taxon>
        <taxon>Acidipropionibacterium</taxon>
    </lineage>
</organism>
<dbReference type="AlphaFoldDB" id="K7RJ48"/>
<dbReference type="GO" id="GO:0006355">
    <property type="term" value="P:regulation of DNA-templated transcription"/>
    <property type="evidence" value="ECO:0007669"/>
    <property type="project" value="InterPro"/>
</dbReference>
<sequence>MTATAIPSDSEALTYRRGRPTLGHRYPQGTGRSPKRSARLPEALDHRLDAYLRAKGLRSSEVIRDALVQYLDQVEG</sequence>
<dbReference type="Pfam" id="PF01402">
    <property type="entry name" value="RHH_1"/>
    <property type="match status" value="1"/>
</dbReference>
<accession>K7RJ48</accession>
<dbReference type="SUPFAM" id="SSF47598">
    <property type="entry name" value="Ribbon-helix-helix"/>
    <property type="match status" value="1"/>
</dbReference>
<dbReference type="InterPro" id="IPR002145">
    <property type="entry name" value="CopG"/>
</dbReference>
<dbReference type="RefSeq" id="WP_015068816.1">
    <property type="nucleotide sequence ID" value="NC_019395.1"/>
</dbReference>
<protein>
    <recommendedName>
        <fullName evidence="2">Ribbon-helix-helix protein CopG domain-containing protein</fullName>
    </recommendedName>
</protein>
<feature type="region of interest" description="Disordered" evidence="1">
    <location>
        <begin position="1"/>
        <end position="41"/>
    </location>
</feature>
<evidence type="ECO:0000256" key="1">
    <source>
        <dbReference type="SAM" id="MobiDB-lite"/>
    </source>
</evidence>
<name>K7RJ48_ACIA4</name>
<dbReference type="Proteomes" id="UP000000214">
    <property type="component" value="Chromosome"/>
</dbReference>
<feature type="domain" description="Ribbon-helix-helix protein CopG" evidence="2">
    <location>
        <begin position="37"/>
        <end position="73"/>
    </location>
</feature>
<dbReference type="EMBL" id="CP003493">
    <property type="protein sequence ID" value="AFV87899.1"/>
    <property type="molecule type" value="Genomic_DNA"/>
</dbReference>
<dbReference type="PATRIC" id="fig|1171373.8.peg.46"/>
<dbReference type="InterPro" id="IPR010985">
    <property type="entry name" value="Ribbon_hlx_hlx"/>
</dbReference>
<evidence type="ECO:0000259" key="2">
    <source>
        <dbReference type="Pfam" id="PF01402"/>
    </source>
</evidence>
<dbReference type="GeneID" id="88084358"/>
<gene>
    <name evidence="3" type="ordered locus">PACID_00480</name>
</gene>
<dbReference type="KEGG" id="pbo:PACID_00480"/>
<dbReference type="HOGENOM" id="CLU_2651482_0_0_11"/>
<reference evidence="3 4" key="1">
    <citation type="journal article" date="2012" name="BMC Genomics">
        <title>The genome sequence of Propionibacterium acidipropionici provides insights into its biotechnological and industrial potential.</title>
        <authorList>
            <person name="Parizzi L.P."/>
            <person name="Grassi M.C."/>
            <person name="Llerena L.A."/>
            <person name="Carazzolle M.F."/>
            <person name="Queiroz V.L."/>
            <person name="Lunardi I."/>
            <person name="Zeidler A.F."/>
            <person name="Teixeira P.J."/>
            <person name="Mieczkowski P."/>
            <person name="Rincones J."/>
            <person name="Pereira G.A."/>
        </authorList>
    </citation>
    <scope>NUCLEOTIDE SEQUENCE [LARGE SCALE GENOMIC DNA]</scope>
    <source>
        <strain evidence="4">ATCC 4875 / DSM 20272 / JCM 6432 / NBRC 12425 / NCIMB 8070</strain>
    </source>
</reference>
<evidence type="ECO:0000313" key="3">
    <source>
        <dbReference type="EMBL" id="AFV87899.1"/>
    </source>
</evidence>
<dbReference type="CDD" id="cd22231">
    <property type="entry name" value="RHH_NikR_HicB-like"/>
    <property type="match status" value="1"/>
</dbReference>